<keyword evidence="2" id="KW-0732">Signal</keyword>
<feature type="signal peptide" evidence="2">
    <location>
        <begin position="1"/>
        <end position="28"/>
    </location>
</feature>
<evidence type="ECO:0000259" key="3">
    <source>
        <dbReference type="PROSITE" id="PS51272"/>
    </source>
</evidence>
<dbReference type="InterPro" id="IPR001119">
    <property type="entry name" value="SLH_dom"/>
</dbReference>
<evidence type="ECO:0000313" key="5">
    <source>
        <dbReference type="Proteomes" id="UP000886743"/>
    </source>
</evidence>
<dbReference type="PROSITE" id="PS51272">
    <property type="entry name" value="SLH"/>
    <property type="match status" value="2"/>
</dbReference>
<comment type="caution">
    <text evidence="4">The sequence shown here is derived from an EMBL/GenBank/DDBJ whole genome shotgun (WGS) entry which is preliminary data.</text>
</comment>
<dbReference type="EMBL" id="DVOF01000004">
    <property type="protein sequence ID" value="HIV01961.1"/>
    <property type="molecule type" value="Genomic_DNA"/>
</dbReference>
<sequence>MNKFKKLLGAVLACAMIFGVVSTASVSAALPPDMEDSNYAEAVETLGALGIMVGDAETGLFRPNDAIKRSEFAKIAVTALGLEDVAESSNYPTKYPDVVEDHWANGYINVATNQKLVIGDDTGTFRPDDTITYAEAMTILVRVIGHEPSALSKGGYPAGFLVVGTENNLNRNVSASSNTPATRVMVAQMTFNALTANMMEQTGFGDNPEYTVVDKTLLTDKLHTQKIRGQVVATSQTKLEGSGSLRRGEVQVGDTIYQLADGVDATNLLGYNVVFYLQEDDYGDEYVILIRPEESKNSSLTITADNVENVEDGDSRKVLSYWVNKETDNRVSEAYISNEAKLIYNGKTEALDNATINLNGKAGRVNLLDTDRDNTYDLVFVTEYKNIVVEEVMPSTGKIIDKYGAPTITLDPNDDDLDYTIEKAGELISVEDLQEWDVLSVAESKDKSIYRIIAVKETVEGTVTEIRDDEIKINDTLYKIANNYTNSISLEDEGTFYLDVEGKIAAVDATSTISSNYAYLVNAAMQGGVSDSLELRLFTKEGETVVLTVADKVRLNGESGKTAADALELLAPEDEVENQLITYEQNSDGKVVSINTAQDNTSSGKIDTENFTKNKVLSDAVYK</sequence>
<proteinExistence type="predicted"/>
<dbReference type="Pfam" id="PF00395">
    <property type="entry name" value="SLH"/>
    <property type="match status" value="2"/>
</dbReference>
<organism evidence="4 5">
    <name type="scientific">Candidatus Aphodoplasma excrementigallinarum</name>
    <dbReference type="NCBI Taxonomy" id="2840673"/>
    <lineage>
        <taxon>Bacteria</taxon>
        <taxon>Bacillati</taxon>
        <taxon>Bacillota</taxon>
        <taxon>Clostridia</taxon>
        <taxon>Eubacteriales</taxon>
        <taxon>Candidatus Aphodoplasma</taxon>
    </lineage>
</organism>
<keyword evidence="1" id="KW-0677">Repeat</keyword>
<reference evidence="4" key="2">
    <citation type="journal article" date="2021" name="PeerJ">
        <title>Extensive microbial diversity within the chicken gut microbiome revealed by metagenomics and culture.</title>
        <authorList>
            <person name="Gilroy R."/>
            <person name="Ravi A."/>
            <person name="Getino M."/>
            <person name="Pursley I."/>
            <person name="Horton D.L."/>
            <person name="Alikhan N.F."/>
            <person name="Baker D."/>
            <person name="Gharbi K."/>
            <person name="Hall N."/>
            <person name="Watson M."/>
            <person name="Adriaenssens E.M."/>
            <person name="Foster-Nyarko E."/>
            <person name="Jarju S."/>
            <person name="Secka A."/>
            <person name="Antonio M."/>
            <person name="Oren A."/>
            <person name="Chaudhuri R.R."/>
            <person name="La Ragione R."/>
            <person name="Hildebrand F."/>
            <person name="Pallen M.J."/>
        </authorList>
    </citation>
    <scope>NUCLEOTIDE SEQUENCE</scope>
    <source>
        <strain evidence="4">4920</strain>
    </source>
</reference>
<evidence type="ECO:0000256" key="2">
    <source>
        <dbReference type="SAM" id="SignalP"/>
    </source>
</evidence>
<reference evidence="4" key="1">
    <citation type="submission" date="2020-10" db="EMBL/GenBank/DDBJ databases">
        <authorList>
            <person name="Gilroy R."/>
        </authorList>
    </citation>
    <scope>NUCLEOTIDE SEQUENCE</scope>
    <source>
        <strain evidence="4">4920</strain>
    </source>
</reference>
<accession>A0A9D1SZP5</accession>
<feature type="domain" description="SLH" evidence="3">
    <location>
        <begin position="91"/>
        <end position="154"/>
    </location>
</feature>
<gene>
    <name evidence="4" type="ORF">IAC74_00195</name>
</gene>
<protein>
    <submittedName>
        <fullName evidence="4">S-layer homology domain-containing protein</fullName>
    </submittedName>
</protein>
<dbReference type="AlphaFoldDB" id="A0A9D1SZP5"/>
<feature type="chain" id="PRO_5038650408" evidence="2">
    <location>
        <begin position="29"/>
        <end position="623"/>
    </location>
</feature>
<name>A0A9D1SZP5_9FIRM</name>
<evidence type="ECO:0000313" key="4">
    <source>
        <dbReference type="EMBL" id="HIV01961.1"/>
    </source>
</evidence>
<feature type="non-terminal residue" evidence="4">
    <location>
        <position position="623"/>
    </location>
</feature>
<feature type="domain" description="SLH" evidence="3">
    <location>
        <begin position="26"/>
        <end position="90"/>
    </location>
</feature>
<evidence type="ECO:0000256" key="1">
    <source>
        <dbReference type="ARBA" id="ARBA00022737"/>
    </source>
</evidence>
<dbReference type="Proteomes" id="UP000886743">
    <property type="component" value="Unassembled WGS sequence"/>
</dbReference>